<reference evidence="19" key="1">
    <citation type="submission" date="2025-08" db="UniProtKB">
        <authorList>
            <consortium name="RefSeq"/>
        </authorList>
    </citation>
    <scope>IDENTIFICATION</scope>
</reference>
<keyword evidence="5 16" id="KW-0812">Transmembrane</keyword>
<keyword evidence="10 16" id="KW-0472">Membrane</keyword>
<dbReference type="GO" id="GO:0009507">
    <property type="term" value="C:chloroplast"/>
    <property type="evidence" value="ECO:0007669"/>
    <property type="project" value="TreeGrafter"/>
</dbReference>
<keyword evidence="4" id="KW-0813">Transport</keyword>
<accession>A0AB40BT72</accession>
<feature type="transmembrane region" description="Helical" evidence="16">
    <location>
        <begin position="229"/>
        <end position="255"/>
    </location>
</feature>
<dbReference type="InterPro" id="IPR046342">
    <property type="entry name" value="CBS_dom_sf"/>
</dbReference>
<dbReference type="GeneID" id="120267010"/>
<dbReference type="Gene3D" id="3.10.580.10">
    <property type="entry name" value="CBS-domain"/>
    <property type="match status" value="1"/>
</dbReference>
<dbReference type="PANTHER" id="PTHR43427:SF3">
    <property type="entry name" value="CHLORIDE CHANNEL PROTEIN CLC-F"/>
    <property type="match status" value="1"/>
</dbReference>
<keyword evidence="9 14" id="KW-0129">CBS domain</keyword>
<keyword evidence="13" id="KW-0407">Ion channel</keyword>
<keyword evidence="12" id="KW-0868">Chloride</keyword>
<comment type="subcellular location">
    <subcellularLocation>
        <location evidence="1">Membrane</location>
        <topology evidence="1">Multi-pass membrane protein</topology>
    </subcellularLocation>
</comment>
<dbReference type="GO" id="GO:0034707">
    <property type="term" value="C:chloride channel complex"/>
    <property type="evidence" value="ECO:0007669"/>
    <property type="project" value="UniProtKB-KW"/>
</dbReference>
<dbReference type="SUPFAM" id="SSF81340">
    <property type="entry name" value="Clc chloride channel"/>
    <property type="match status" value="1"/>
</dbReference>
<evidence type="ECO:0000313" key="18">
    <source>
        <dbReference type="Proteomes" id="UP001515500"/>
    </source>
</evidence>
<dbReference type="SMART" id="SM00116">
    <property type="entry name" value="CBS"/>
    <property type="match status" value="2"/>
</dbReference>
<evidence type="ECO:0000256" key="6">
    <source>
        <dbReference type="ARBA" id="ARBA00022737"/>
    </source>
</evidence>
<feature type="transmembrane region" description="Helical" evidence="16">
    <location>
        <begin position="418"/>
        <end position="437"/>
    </location>
</feature>
<dbReference type="CDD" id="cd00400">
    <property type="entry name" value="Voltage_gated_ClC"/>
    <property type="match status" value="1"/>
</dbReference>
<evidence type="ECO:0000256" key="10">
    <source>
        <dbReference type="ARBA" id="ARBA00023136"/>
    </source>
</evidence>
<dbReference type="RefSeq" id="XP_039130624.1">
    <property type="nucleotide sequence ID" value="XM_039274690.1"/>
</dbReference>
<dbReference type="InterPro" id="IPR001807">
    <property type="entry name" value="ClC"/>
</dbReference>
<evidence type="ECO:0000256" key="4">
    <source>
        <dbReference type="ARBA" id="ARBA00022448"/>
    </source>
</evidence>
<feature type="compositionally biased region" description="Basic and acidic residues" evidence="15">
    <location>
        <begin position="1"/>
        <end position="13"/>
    </location>
</feature>
<dbReference type="CDD" id="cd04592">
    <property type="entry name" value="CBS_pair_voltage-gated_CLC_euk_bac"/>
    <property type="match status" value="1"/>
</dbReference>
<comment type="subunit">
    <text evidence="3">Homodimer.</text>
</comment>
<dbReference type="SUPFAM" id="SSF54631">
    <property type="entry name" value="CBS-domain pair"/>
    <property type="match status" value="1"/>
</dbReference>
<feature type="transmembrane region" description="Helical" evidence="16">
    <location>
        <begin position="346"/>
        <end position="364"/>
    </location>
</feature>
<dbReference type="AlphaFoldDB" id="A0AB40BT72"/>
<evidence type="ECO:0000256" key="15">
    <source>
        <dbReference type="SAM" id="MobiDB-lite"/>
    </source>
</evidence>
<feature type="compositionally biased region" description="Polar residues" evidence="15">
    <location>
        <begin position="62"/>
        <end position="73"/>
    </location>
</feature>
<evidence type="ECO:0000256" key="14">
    <source>
        <dbReference type="PROSITE-ProRule" id="PRU00703"/>
    </source>
</evidence>
<dbReference type="PROSITE" id="PS51371">
    <property type="entry name" value="CBS"/>
    <property type="match status" value="1"/>
</dbReference>
<feature type="transmembrane region" description="Helical" evidence="16">
    <location>
        <begin position="137"/>
        <end position="158"/>
    </location>
</feature>
<organism evidence="18 19">
    <name type="scientific">Dioscorea cayennensis subsp. rotundata</name>
    <name type="common">White Guinea yam</name>
    <name type="synonym">Dioscorea rotundata</name>
    <dbReference type="NCBI Taxonomy" id="55577"/>
    <lineage>
        <taxon>Eukaryota</taxon>
        <taxon>Viridiplantae</taxon>
        <taxon>Streptophyta</taxon>
        <taxon>Embryophyta</taxon>
        <taxon>Tracheophyta</taxon>
        <taxon>Spermatophyta</taxon>
        <taxon>Magnoliopsida</taxon>
        <taxon>Liliopsida</taxon>
        <taxon>Dioscoreales</taxon>
        <taxon>Dioscoreaceae</taxon>
        <taxon>Dioscorea</taxon>
    </lineage>
</organism>
<name>A0AB40BT72_DIOCR</name>
<sequence>MAEDRKSLLRSTDDSGSDSDLEALAPPPVPSPSARRSGISDLLRHLDRGLSGRRTGKPHSEWSGSPLATSSSAGDELGDGAPPEWALLLIGCLLGLATGICVAAFNRGVHVIHEWAWAGTPNEGAAWLRLQRLEDTWHRILLIPLTGGVVVGMMHGLLEIFEQIKQSRSSQTQNVDLVAGIFPTIKAIQAAVTLGTGCSLGPEGPSVDIGKSCANGCSLMMENNQERRIALVAAGAAAGIASGFNAAVAGCFFAIETVLRPLRAENSPPFTTAMIILASVISSTVSNVLLGERPAFTVPTYELKSAAELPLYLILGMLCGAVSVVFTRLVAWFSKSFKFIKERFDLPAVVCPALGGLGAGMIALRYPGILYWGFTNVDEILHTGKSASAPGIWLLTQLAGAKVVATALCKGSGLVGGVYAPSLMIGAAVGAVFGGSAAELINSAIPGNAAVAQPQAYALVGMAATLASVCSVPLTSVLLLFELTKDYRILLPLMGAVGLAIWVPSIANQPKNSESPDKKVPGHGYSTALSARDKSGAICRQPDGVDVTELSIIETDRHHLGIANEESLLDGLKVSQAMSKIFISVLPTATLRETMKLMQDNHQNCALVVDDENFLEGILTLGDIRRRGLEMYGGNPHTPKGDSMIRDVDVPLVSSCCTRGFQYRGSARGLLTCFPDTELMIAKELMEAKGIKQLPVVRRGGAISSGRNDLKRKLVALLHYESINRCLRDAVEHQKG</sequence>
<feature type="region of interest" description="Disordered" evidence="15">
    <location>
        <begin position="1"/>
        <end position="77"/>
    </location>
</feature>
<keyword evidence="18" id="KW-1185">Reference proteome</keyword>
<dbReference type="Proteomes" id="UP001515500">
    <property type="component" value="Chromosome 8"/>
</dbReference>
<proteinExistence type="inferred from homology"/>
<evidence type="ECO:0000256" key="1">
    <source>
        <dbReference type="ARBA" id="ARBA00004141"/>
    </source>
</evidence>
<dbReference type="InterPro" id="IPR000644">
    <property type="entry name" value="CBS_dom"/>
</dbReference>
<evidence type="ECO:0000313" key="19">
    <source>
        <dbReference type="RefSeq" id="XP_039130624.1"/>
    </source>
</evidence>
<dbReference type="InterPro" id="IPR050368">
    <property type="entry name" value="ClC-type_chloride_channel"/>
</dbReference>
<evidence type="ECO:0000256" key="9">
    <source>
        <dbReference type="ARBA" id="ARBA00023122"/>
    </source>
</evidence>
<protein>
    <submittedName>
        <fullName evidence="19">Chloride channel protein CLC-f-like</fullName>
    </submittedName>
</protein>
<dbReference type="Gene3D" id="1.10.3080.10">
    <property type="entry name" value="Clc chloride channel"/>
    <property type="match status" value="1"/>
</dbReference>
<evidence type="ECO:0000256" key="5">
    <source>
        <dbReference type="ARBA" id="ARBA00022692"/>
    </source>
</evidence>
<feature type="transmembrane region" description="Helical" evidence="16">
    <location>
        <begin position="457"/>
        <end position="481"/>
    </location>
</feature>
<evidence type="ECO:0000256" key="3">
    <source>
        <dbReference type="ARBA" id="ARBA00011738"/>
    </source>
</evidence>
<evidence type="ECO:0000256" key="13">
    <source>
        <dbReference type="ARBA" id="ARBA00023303"/>
    </source>
</evidence>
<feature type="transmembrane region" description="Helical" evidence="16">
    <location>
        <begin position="270"/>
        <end position="290"/>
    </location>
</feature>
<dbReference type="PANTHER" id="PTHR43427">
    <property type="entry name" value="CHLORIDE CHANNEL PROTEIN CLC-E"/>
    <property type="match status" value="1"/>
</dbReference>
<dbReference type="GO" id="GO:0005794">
    <property type="term" value="C:Golgi apparatus"/>
    <property type="evidence" value="ECO:0007669"/>
    <property type="project" value="TreeGrafter"/>
</dbReference>
<dbReference type="Pfam" id="PF00654">
    <property type="entry name" value="Voltage_CLC"/>
    <property type="match status" value="1"/>
</dbReference>
<feature type="transmembrane region" description="Helical" evidence="16">
    <location>
        <begin position="311"/>
        <end position="334"/>
    </location>
</feature>
<dbReference type="Pfam" id="PF00571">
    <property type="entry name" value="CBS"/>
    <property type="match status" value="1"/>
</dbReference>
<evidence type="ECO:0000256" key="2">
    <source>
        <dbReference type="ARBA" id="ARBA00009476"/>
    </source>
</evidence>
<dbReference type="GO" id="GO:0005254">
    <property type="term" value="F:chloride channel activity"/>
    <property type="evidence" value="ECO:0007669"/>
    <property type="project" value="UniProtKB-KW"/>
</dbReference>
<keyword evidence="11" id="KW-0869">Chloride channel</keyword>
<comment type="similarity">
    <text evidence="2">Belongs to the chloride channel (TC 2.A.49) family.</text>
</comment>
<dbReference type="FunFam" id="1.10.3080.10:FF:000008">
    <property type="entry name" value="Chloride channel protein"/>
    <property type="match status" value="1"/>
</dbReference>
<dbReference type="InterPro" id="IPR014743">
    <property type="entry name" value="Cl-channel_core"/>
</dbReference>
<evidence type="ECO:0000256" key="11">
    <source>
        <dbReference type="ARBA" id="ARBA00023173"/>
    </source>
</evidence>
<gene>
    <name evidence="19" type="primary">LOC120267010</name>
</gene>
<keyword evidence="6" id="KW-0677">Repeat</keyword>
<keyword evidence="7 16" id="KW-1133">Transmembrane helix</keyword>
<feature type="transmembrane region" description="Helical" evidence="16">
    <location>
        <begin position="488"/>
        <end position="507"/>
    </location>
</feature>
<evidence type="ECO:0000256" key="7">
    <source>
        <dbReference type="ARBA" id="ARBA00022989"/>
    </source>
</evidence>
<evidence type="ECO:0000256" key="8">
    <source>
        <dbReference type="ARBA" id="ARBA00023065"/>
    </source>
</evidence>
<evidence type="ECO:0000256" key="12">
    <source>
        <dbReference type="ARBA" id="ARBA00023214"/>
    </source>
</evidence>
<keyword evidence="8" id="KW-0406">Ion transport</keyword>
<feature type="domain" description="CBS" evidence="17">
    <location>
        <begin position="578"/>
        <end position="637"/>
    </location>
</feature>
<feature type="transmembrane region" description="Helical" evidence="16">
    <location>
        <begin position="85"/>
        <end position="105"/>
    </location>
</feature>
<evidence type="ECO:0000256" key="16">
    <source>
        <dbReference type="SAM" id="Phobius"/>
    </source>
</evidence>
<evidence type="ECO:0000259" key="17">
    <source>
        <dbReference type="PROSITE" id="PS51371"/>
    </source>
</evidence>